<reference evidence="4" key="2">
    <citation type="submission" date="2016-10" db="EMBL/GenBank/DDBJ databases">
        <authorList>
            <person name="de Groot N.N."/>
        </authorList>
    </citation>
    <scope>NUCLEOTIDE SEQUENCE [LARGE SCALE GENOMIC DNA]</scope>
    <source>
        <strain evidence="4">DSM 12489</strain>
    </source>
</reference>
<dbReference type="Proteomes" id="UP001157137">
    <property type="component" value="Unassembled WGS sequence"/>
</dbReference>
<accession>A0A1H2Y236</accession>
<evidence type="ECO:0000313" key="5">
    <source>
        <dbReference type="Proteomes" id="UP000182589"/>
    </source>
</evidence>
<keyword evidence="1" id="KW-0597">Phosphoprotein</keyword>
<sequence length="121" mass="13602">MKRIDAIIRPEKLQPTIKALRQVGVSGFTVIPVQGRGQQKDAVGVYRGHVYDINLHPKIKLEIVVSDNYIQPTIRAIINAAQTGKTGDGKIFVYDILEAYNIRTGDVDETIDELNQKREDK</sequence>
<dbReference type="Proteomes" id="UP000182589">
    <property type="component" value="Unassembled WGS sequence"/>
</dbReference>
<dbReference type="GO" id="GO:0005524">
    <property type="term" value="F:ATP binding"/>
    <property type="evidence" value="ECO:0007669"/>
    <property type="project" value="TreeGrafter"/>
</dbReference>
<evidence type="ECO:0000256" key="2">
    <source>
        <dbReference type="RuleBase" id="RU003936"/>
    </source>
</evidence>
<reference evidence="3" key="3">
    <citation type="submission" date="2023-02" db="EMBL/GenBank/DDBJ databases">
        <title>Proposal of a novel subspecies: Alicyclobacillus hesperidum subspecies aegle.</title>
        <authorList>
            <person name="Goto K."/>
            <person name="Fujii T."/>
            <person name="Yasui K."/>
            <person name="Mochida K."/>
            <person name="Kato-Tanaka Y."/>
            <person name="Morohoshi S."/>
            <person name="An S.Y."/>
            <person name="Kasai H."/>
            <person name="Yokota A."/>
        </authorList>
    </citation>
    <scope>NUCLEOTIDE SEQUENCE</scope>
    <source>
        <strain evidence="3">DSM 12766</strain>
    </source>
</reference>
<dbReference type="GO" id="GO:0006808">
    <property type="term" value="P:regulation of nitrogen utilization"/>
    <property type="evidence" value="ECO:0007669"/>
    <property type="project" value="InterPro"/>
</dbReference>
<dbReference type="SMART" id="SM00938">
    <property type="entry name" value="P-II"/>
    <property type="match status" value="1"/>
</dbReference>
<feature type="modified residue" description="O-UMP-tyrosine" evidence="1">
    <location>
        <position position="51"/>
    </location>
</feature>
<dbReference type="PROSITE" id="PS00638">
    <property type="entry name" value="PII_GLNB_CTER"/>
    <property type="match status" value="1"/>
</dbReference>
<dbReference type="InterPro" id="IPR011322">
    <property type="entry name" value="N-reg_PII-like_a/b"/>
</dbReference>
<evidence type="ECO:0000313" key="4">
    <source>
        <dbReference type="EMBL" id="SDW99196.1"/>
    </source>
</evidence>
<evidence type="ECO:0000313" key="3">
    <source>
        <dbReference type="EMBL" id="GLV14912.1"/>
    </source>
</evidence>
<dbReference type="PANTHER" id="PTHR30115">
    <property type="entry name" value="NITROGEN REGULATORY PROTEIN P-II"/>
    <property type="match status" value="1"/>
</dbReference>
<dbReference type="InterPro" id="IPR017918">
    <property type="entry name" value="N-reg_PII_CS"/>
</dbReference>
<keyword evidence="5" id="KW-1185">Reference proteome</keyword>
<protein>
    <submittedName>
        <fullName evidence="3 4">Nitrogen regulatory protein P-II</fullName>
    </submittedName>
</protein>
<proteinExistence type="inferred from homology"/>
<dbReference type="Gene3D" id="3.30.70.120">
    <property type="match status" value="1"/>
</dbReference>
<dbReference type="GO" id="GO:0005829">
    <property type="term" value="C:cytosol"/>
    <property type="evidence" value="ECO:0007669"/>
    <property type="project" value="TreeGrafter"/>
</dbReference>
<name>A0A1H2Y236_9BACL</name>
<dbReference type="PRINTS" id="PR00340">
    <property type="entry name" value="PIIGLNB"/>
</dbReference>
<dbReference type="InterPro" id="IPR002187">
    <property type="entry name" value="N-reg_PII"/>
</dbReference>
<dbReference type="InterPro" id="IPR015867">
    <property type="entry name" value="N-reg_PII/ATP_PRibTrfase_C"/>
</dbReference>
<evidence type="ECO:0000256" key="1">
    <source>
        <dbReference type="PIRSR" id="PIRSR602187-50"/>
    </source>
</evidence>
<reference evidence="5" key="1">
    <citation type="submission" date="2016-10" db="EMBL/GenBank/DDBJ databases">
        <authorList>
            <person name="Varghese N."/>
        </authorList>
    </citation>
    <scope>NUCLEOTIDE SEQUENCE [LARGE SCALE GENOMIC DNA]</scope>
    <source>
        <strain evidence="5">DSM 12489</strain>
    </source>
</reference>
<comment type="similarity">
    <text evidence="2">Belongs to the P(II) protein family.</text>
</comment>
<dbReference type="SUPFAM" id="SSF54913">
    <property type="entry name" value="GlnB-like"/>
    <property type="match status" value="1"/>
</dbReference>
<dbReference type="PANTHER" id="PTHR30115:SF11">
    <property type="entry name" value="NITROGEN REGULATORY PROTEIN P-II HOMOLOG"/>
    <property type="match status" value="1"/>
</dbReference>
<gene>
    <name evidence="3" type="primary">glnB</name>
    <name evidence="3" type="ORF">Heshes_25960</name>
    <name evidence="4" type="ORF">SAMN04489725_1279</name>
</gene>
<dbReference type="AlphaFoldDB" id="A0A1H2Y236"/>
<organism evidence="4 5">
    <name type="scientific">Alicyclobacillus hesperidum</name>
    <dbReference type="NCBI Taxonomy" id="89784"/>
    <lineage>
        <taxon>Bacteria</taxon>
        <taxon>Bacillati</taxon>
        <taxon>Bacillota</taxon>
        <taxon>Bacilli</taxon>
        <taxon>Bacillales</taxon>
        <taxon>Alicyclobacillaceae</taxon>
        <taxon>Alicyclobacillus</taxon>
    </lineage>
</organism>
<dbReference type="GO" id="GO:0030234">
    <property type="term" value="F:enzyme regulator activity"/>
    <property type="evidence" value="ECO:0007669"/>
    <property type="project" value="InterPro"/>
</dbReference>
<dbReference type="Pfam" id="PF00543">
    <property type="entry name" value="P-II"/>
    <property type="match status" value="1"/>
</dbReference>
<dbReference type="PROSITE" id="PS51343">
    <property type="entry name" value="PII_GLNB_DOM"/>
    <property type="match status" value="1"/>
</dbReference>
<dbReference type="EMBL" id="BSRA01000019">
    <property type="protein sequence ID" value="GLV14912.1"/>
    <property type="molecule type" value="Genomic_DNA"/>
</dbReference>
<dbReference type="EMBL" id="FNOJ01000027">
    <property type="protein sequence ID" value="SDW99196.1"/>
    <property type="molecule type" value="Genomic_DNA"/>
</dbReference>
<dbReference type="STRING" id="89784.SAMN04489725_1279"/>
<dbReference type="RefSeq" id="WP_006446013.1">
    <property type="nucleotide sequence ID" value="NZ_BSRA01000019.1"/>
</dbReference>